<name>A0A8J5NC48_HOMAM</name>
<protein>
    <submittedName>
        <fullName evidence="1">Uncharacterized protein</fullName>
    </submittedName>
</protein>
<evidence type="ECO:0000313" key="1">
    <source>
        <dbReference type="EMBL" id="KAG7176694.1"/>
    </source>
</evidence>
<organism evidence="1 2">
    <name type="scientific">Homarus americanus</name>
    <name type="common">American lobster</name>
    <dbReference type="NCBI Taxonomy" id="6706"/>
    <lineage>
        <taxon>Eukaryota</taxon>
        <taxon>Metazoa</taxon>
        <taxon>Ecdysozoa</taxon>
        <taxon>Arthropoda</taxon>
        <taxon>Crustacea</taxon>
        <taxon>Multicrustacea</taxon>
        <taxon>Malacostraca</taxon>
        <taxon>Eumalacostraca</taxon>
        <taxon>Eucarida</taxon>
        <taxon>Decapoda</taxon>
        <taxon>Pleocyemata</taxon>
        <taxon>Astacidea</taxon>
        <taxon>Nephropoidea</taxon>
        <taxon>Nephropidae</taxon>
        <taxon>Homarus</taxon>
    </lineage>
</organism>
<evidence type="ECO:0000313" key="2">
    <source>
        <dbReference type="Proteomes" id="UP000747542"/>
    </source>
</evidence>
<dbReference type="EMBL" id="JAHLQT010003055">
    <property type="protein sequence ID" value="KAG7176694.1"/>
    <property type="molecule type" value="Genomic_DNA"/>
</dbReference>
<sequence>MGKERKEGDGKGRRGWVPLGTGMADRDFGGFWGRDFGVLGKGFERVLGKGFERATLLYQQVWGRHARPFVRMVYREAVSACVGWSLGRVR</sequence>
<dbReference type="AlphaFoldDB" id="A0A8J5NC48"/>
<proteinExistence type="predicted"/>
<comment type="caution">
    <text evidence="1">The sequence shown here is derived from an EMBL/GenBank/DDBJ whole genome shotgun (WGS) entry which is preliminary data.</text>
</comment>
<accession>A0A8J5NC48</accession>
<gene>
    <name evidence="1" type="ORF">Hamer_G015516</name>
</gene>
<reference evidence="1" key="1">
    <citation type="journal article" date="2021" name="Sci. Adv.">
        <title>The American lobster genome reveals insights on longevity, neural, and immune adaptations.</title>
        <authorList>
            <person name="Polinski J.M."/>
            <person name="Zimin A.V."/>
            <person name="Clark K.F."/>
            <person name="Kohn A.B."/>
            <person name="Sadowski N."/>
            <person name="Timp W."/>
            <person name="Ptitsyn A."/>
            <person name="Khanna P."/>
            <person name="Romanova D.Y."/>
            <person name="Williams P."/>
            <person name="Greenwood S.J."/>
            <person name="Moroz L.L."/>
            <person name="Walt D.R."/>
            <person name="Bodnar A.G."/>
        </authorList>
    </citation>
    <scope>NUCLEOTIDE SEQUENCE</scope>
    <source>
        <strain evidence="1">GMGI-L3</strain>
    </source>
</reference>
<dbReference type="Proteomes" id="UP000747542">
    <property type="component" value="Unassembled WGS sequence"/>
</dbReference>
<keyword evidence="2" id="KW-1185">Reference proteome</keyword>